<dbReference type="PANTHER" id="PTHR46165">
    <property type="entry name" value="SET AND MYND DOMAIN-CONTAINING PROTEIN 4"/>
    <property type="match status" value="1"/>
</dbReference>
<dbReference type="Gene3D" id="1.25.40.10">
    <property type="entry name" value="Tetratricopeptide repeat domain"/>
    <property type="match status" value="1"/>
</dbReference>
<gene>
    <name evidence="6" type="ORF">PPL_05877</name>
</gene>
<evidence type="ECO:0000256" key="2">
    <source>
        <dbReference type="ARBA" id="ARBA00022679"/>
    </source>
</evidence>
<evidence type="ECO:0000259" key="5">
    <source>
        <dbReference type="PROSITE" id="PS50280"/>
    </source>
</evidence>
<keyword evidence="3" id="KW-0949">S-adenosyl-L-methionine</keyword>
<keyword evidence="2" id="KW-0808">Transferase</keyword>
<dbReference type="InterPro" id="IPR011990">
    <property type="entry name" value="TPR-like_helical_dom_sf"/>
</dbReference>
<dbReference type="SUPFAM" id="SSF48452">
    <property type="entry name" value="TPR-like"/>
    <property type="match status" value="1"/>
</dbReference>
<keyword evidence="1" id="KW-0489">Methyltransferase</keyword>
<keyword evidence="7" id="KW-1185">Reference proteome</keyword>
<dbReference type="PANTHER" id="PTHR46165:SF2">
    <property type="entry name" value="SET AND MYND DOMAIN-CONTAINING PROTEIN 4"/>
    <property type="match status" value="1"/>
</dbReference>
<dbReference type="InterPro" id="IPR019734">
    <property type="entry name" value="TPR_rpt"/>
</dbReference>
<reference evidence="6 7" key="1">
    <citation type="journal article" date="2011" name="Genome Res.">
        <title>Phylogeny-wide analysis of social amoeba genomes highlights ancient origins for complex intercellular communication.</title>
        <authorList>
            <person name="Heidel A.J."/>
            <person name="Lawal H.M."/>
            <person name="Felder M."/>
            <person name="Schilde C."/>
            <person name="Helps N.R."/>
            <person name="Tunggal B."/>
            <person name="Rivero F."/>
            <person name="John U."/>
            <person name="Schleicher M."/>
            <person name="Eichinger L."/>
            <person name="Platzer M."/>
            <person name="Noegel A.A."/>
            <person name="Schaap P."/>
            <person name="Gloeckner G."/>
        </authorList>
    </citation>
    <scope>NUCLEOTIDE SEQUENCE [LARGE SCALE GENOMIC DNA]</scope>
    <source>
        <strain evidence="7">ATCC 26659 / Pp 5 / PN500</strain>
    </source>
</reference>
<evidence type="ECO:0000256" key="3">
    <source>
        <dbReference type="ARBA" id="ARBA00022691"/>
    </source>
</evidence>
<protein>
    <recommendedName>
        <fullName evidence="5">SET domain-containing protein</fullName>
    </recommendedName>
</protein>
<comment type="caution">
    <text evidence="6">The sequence shown here is derived from an EMBL/GenBank/DDBJ whole genome shotgun (WGS) entry which is preliminary data.</text>
</comment>
<feature type="region of interest" description="Disordered" evidence="4">
    <location>
        <begin position="312"/>
        <end position="331"/>
    </location>
</feature>
<dbReference type="AlphaFoldDB" id="D3BBK9"/>
<dbReference type="EMBL" id="ADBJ01000026">
    <property type="protein sequence ID" value="EFA81042.1"/>
    <property type="molecule type" value="Genomic_DNA"/>
</dbReference>
<dbReference type="OMA" id="PIFSCMN"/>
<dbReference type="Pfam" id="PF00856">
    <property type="entry name" value="SET"/>
    <property type="match status" value="1"/>
</dbReference>
<organism evidence="6 7">
    <name type="scientific">Heterostelium pallidum (strain ATCC 26659 / Pp 5 / PN500)</name>
    <name type="common">Cellular slime mold</name>
    <name type="synonym">Polysphondylium pallidum</name>
    <dbReference type="NCBI Taxonomy" id="670386"/>
    <lineage>
        <taxon>Eukaryota</taxon>
        <taxon>Amoebozoa</taxon>
        <taxon>Evosea</taxon>
        <taxon>Eumycetozoa</taxon>
        <taxon>Dictyostelia</taxon>
        <taxon>Acytosteliales</taxon>
        <taxon>Acytosteliaceae</taxon>
        <taxon>Heterostelium</taxon>
    </lineage>
</organism>
<sequence length="425" mass="48616">MESINNLDSVDNDLLGKQAETLKEKGNQEYSRNLWPDANRTYSEAIDLLKHSEVKAHKSLISILYCNRSAANIQMLNYSDALEDAKLSISNDIEFAKAYLRAGDCCIGLKRFKEAKEFYLKCIVYIKVDPNDKTMNAHNIMLTNATNALNNSKMKMFYEPILRGNDAHYGKLDLKYQDKVMEKSLIARVDIKKGEIIFTDLPYSYQISPQTLMINSEKICKHCMSFVLENENRDRFTGDNLTELQEQYQPLVDLLKEAYGLKKDDSIQYKIDTILKEEFDKLFSISFYDSILGMINFNVLSTVVRAPEPTVVSKSIGSDNSKSKSKNKKVGKVAEPVQPKIFDSWGIGLYPIFSCMNHSCQPNVEICNERTDGVTFNKVVFRAKKNIKAGQELLNNYCDVTLPTKERQSQLKSQYDFICKCNKCH</sequence>
<dbReference type="GO" id="GO:0005737">
    <property type="term" value="C:cytoplasm"/>
    <property type="evidence" value="ECO:0007669"/>
    <property type="project" value="TreeGrafter"/>
</dbReference>
<evidence type="ECO:0000313" key="6">
    <source>
        <dbReference type="EMBL" id="EFA81042.1"/>
    </source>
</evidence>
<dbReference type="STRING" id="670386.D3BBK9"/>
<evidence type="ECO:0000256" key="1">
    <source>
        <dbReference type="ARBA" id="ARBA00022603"/>
    </source>
</evidence>
<dbReference type="InterPro" id="IPR046341">
    <property type="entry name" value="SET_dom_sf"/>
</dbReference>
<feature type="domain" description="SET" evidence="5">
    <location>
        <begin position="170"/>
        <end position="398"/>
    </location>
</feature>
<dbReference type="GO" id="GO:0005634">
    <property type="term" value="C:nucleus"/>
    <property type="evidence" value="ECO:0007669"/>
    <property type="project" value="TreeGrafter"/>
</dbReference>
<dbReference type="Proteomes" id="UP000001396">
    <property type="component" value="Unassembled WGS sequence"/>
</dbReference>
<dbReference type="InterPro" id="IPR001214">
    <property type="entry name" value="SET_dom"/>
</dbReference>
<proteinExistence type="predicted"/>
<dbReference type="GO" id="GO:0042826">
    <property type="term" value="F:histone deacetylase binding"/>
    <property type="evidence" value="ECO:0007669"/>
    <property type="project" value="TreeGrafter"/>
</dbReference>
<dbReference type="GeneID" id="31361361"/>
<accession>D3BBK9</accession>
<dbReference type="SUPFAM" id="SSF82199">
    <property type="entry name" value="SET domain"/>
    <property type="match status" value="1"/>
</dbReference>
<dbReference type="SMART" id="SM00317">
    <property type="entry name" value="SET"/>
    <property type="match status" value="1"/>
</dbReference>
<dbReference type="GO" id="GO:0008168">
    <property type="term" value="F:methyltransferase activity"/>
    <property type="evidence" value="ECO:0007669"/>
    <property type="project" value="UniProtKB-KW"/>
</dbReference>
<evidence type="ECO:0000313" key="7">
    <source>
        <dbReference type="Proteomes" id="UP000001396"/>
    </source>
</evidence>
<dbReference type="PROSITE" id="PS50280">
    <property type="entry name" value="SET"/>
    <property type="match status" value="1"/>
</dbReference>
<dbReference type="CDD" id="cd20071">
    <property type="entry name" value="SET_SMYD"/>
    <property type="match status" value="1"/>
</dbReference>
<dbReference type="InterPro" id="IPR052097">
    <property type="entry name" value="SET-MYND_domain_protein"/>
</dbReference>
<dbReference type="GO" id="GO:0032259">
    <property type="term" value="P:methylation"/>
    <property type="evidence" value="ECO:0007669"/>
    <property type="project" value="UniProtKB-KW"/>
</dbReference>
<name>D3BBK9_HETP5</name>
<dbReference type="RefSeq" id="XP_020433160.1">
    <property type="nucleotide sequence ID" value="XM_020576748.1"/>
</dbReference>
<dbReference type="Gene3D" id="2.170.270.10">
    <property type="entry name" value="SET domain"/>
    <property type="match status" value="1"/>
</dbReference>
<dbReference type="InParanoid" id="D3BBK9"/>
<evidence type="ECO:0000256" key="4">
    <source>
        <dbReference type="SAM" id="MobiDB-lite"/>
    </source>
</evidence>
<dbReference type="SMART" id="SM00028">
    <property type="entry name" value="TPR"/>
    <property type="match status" value="3"/>
</dbReference>